<dbReference type="OrthoDB" id="3695537at2759"/>
<feature type="region of interest" description="Disordered" evidence="1">
    <location>
        <begin position="17"/>
        <end position="57"/>
    </location>
</feature>
<dbReference type="AlphaFoldDB" id="A0A6A5SWX5"/>
<evidence type="ECO:0000313" key="2">
    <source>
        <dbReference type="EMBL" id="KAF1944981.1"/>
    </source>
</evidence>
<dbReference type="Proteomes" id="UP000800038">
    <property type="component" value="Unassembled WGS sequence"/>
</dbReference>
<organism evidence="2 3">
    <name type="scientific">Clathrospora elynae</name>
    <dbReference type="NCBI Taxonomy" id="706981"/>
    <lineage>
        <taxon>Eukaryota</taxon>
        <taxon>Fungi</taxon>
        <taxon>Dikarya</taxon>
        <taxon>Ascomycota</taxon>
        <taxon>Pezizomycotina</taxon>
        <taxon>Dothideomycetes</taxon>
        <taxon>Pleosporomycetidae</taxon>
        <taxon>Pleosporales</taxon>
        <taxon>Diademaceae</taxon>
        <taxon>Clathrospora</taxon>
    </lineage>
</organism>
<gene>
    <name evidence="2" type="ORF">EJ02DRAFT_339632</name>
</gene>
<accession>A0A6A5SWX5</accession>
<feature type="compositionally biased region" description="Basic and acidic residues" evidence="1">
    <location>
        <begin position="31"/>
        <end position="45"/>
    </location>
</feature>
<proteinExistence type="predicted"/>
<protein>
    <submittedName>
        <fullName evidence="2">Uncharacterized protein</fullName>
    </submittedName>
</protein>
<name>A0A6A5SWX5_9PLEO</name>
<keyword evidence="3" id="KW-1185">Reference proteome</keyword>
<evidence type="ECO:0000256" key="1">
    <source>
        <dbReference type="SAM" id="MobiDB-lite"/>
    </source>
</evidence>
<evidence type="ECO:0000313" key="3">
    <source>
        <dbReference type="Proteomes" id="UP000800038"/>
    </source>
</evidence>
<sequence length="157" mass="18404">MKNGRYLQVNTMYKSKDKKVQPVADSSVRPDAVKGRPDWKERAQERQPPNPDQSWRQFPDYVSDWTASFPKGQRITEERLAEMKIAAWLLPREKDMLYEVFLCREAALSFDFKESGRVHPDVTPPVRINTVPHEAWKENNFPVPMSLRSEVNKMIQD</sequence>
<dbReference type="EMBL" id="ML976012">
    <property type="protein sequence ID" value="KAF1944981.1"/>
    <property type="molecule type" value="Genomic_DNA"/>
</dbReference>
<reference evidence="2" key="1">
    <citation type="journal article" date="2020" name="Stud. Mycol.">
        <title>101 Dothideomycetes genomes: a test case for predicting lifestyles and emergence of pathogens.</title>
        <authorList>
            <person name="Haridas S."/>
            <person name="Albert R."/>
            <person name="Binder M."/>
            <person name="Bloem J."/>
            <person name="Labutti K."/>
            <person name="Salamov A."/>
            <person name="Andreopoulos B."/>
            <person name="Baker S."/>
            <person name="Barry K."/>
            <person name="Bills G."/>
            <person name="Bluhm B."/>
            <person name="Cannon C."/>
            <person name="Castanera R."/>
            <person name="Culley D."/>
            <person name="Daum C."/>
            <person name="Ezra D."/>
            <person name="Gonzalez J."/>
            <person name="Henrissat B."/>
            <person name="Kuo A."/>
            <person name="Liang C."/>
            <person name="Lipzen A."/>
            <person name="Lutzoni F."/>
            <person name="Magnuson J."/>
            <person name="Mondo S."/>
            <person name="Nolan M."/>
            <person name="Ohm R."/>
            <person name="Pangilinan J."/>
            <person name="Park H.-J."/>
            <person name="Ramirez L."/>
            <person name="Alfaro M."/>
            <person name="Sun H."/>
            <person name="Tritt A."/>
            <person name="Yoshinaga Y."/>
            <person name="Zwiers L.-H."/>
            <person name="Turgeon B."/>
            <person name="Goodwin S."/>
            <person name="Spatafora J."/>
            <person name="Crous P."/>
            <person name="Grigoriev I."/>
        </authorList>
    </citation>
    <scope>NUCLEOTIDE SEQUENCE</scope>
    <source>
        <strain evidence="2">CBS 161.51</strain>
    </source>
</reference>